<protein>
    <recommendedName>
        <fullName evidence="1">Isochorismatase-like domain-containing protein</fullName>
    </recommendedName>
</protein>
<keyword evidence="3" id="KW-1185">Reference proteome</keyword>
<evidence type="ECO:0000313" key="2">
    <source>
        <dbReference type="EMBL" id="GGF67663.1"/>
    </source>
</evidence>
<evidence type="ECO:0000313" key="3">
    <source>
        <dbReference type="Proteomes" id="UP000606044"/>
    </source>
</evidence>
<dbReference type="EMBL" id="BMCT01000004">
    <property type="protein sequence ID" value="GGF67663.1"/>
    <property type="molecule type" value="Genomic_DNA"/>
</dbReference>
<evidence type="ECO:0000259" key="1">
    <source>
        <dbReference type="Pfam" id="PF00857"/>
    </source>
</evidence>
<organism evidence="2 3">
    <name type="scientific">Azorhizobium oxalatiphilum</name>
    <dbReference type="NCBI Taxonomy" id="980631"/>
    <lineage>
        <taxon>Bacteria</taxon>
        <taxon>Pseudomonadati</taxon>
        <taxon>Pseudomonadota</taxon>
        <taxon>Alphaproteobacteria</taxon>
        <taxon>Hyphomicrobiales</taxon>
        <taxon>Xanthobacteraceae</taxon>
        <taxon>Azorhizobium</taxon>
    </lineage>
</organism>
<dbReference type="InterPro" id="IPR036380">
    <property type="entry name" value="Isochorismatase-like_sf"/>
</dbReference>
<dbReference type="Pfam" id="PF00857">
    <property type="entry name" value="Isochorismatase"/>
    <property type="match status" value="1"/>
</dbReference>
<dbReference type="Gene3D" id="3.40.50.850">
    <property type="entry name" value="Isochorismatase-like"/>
    <property type="match status" value="1"/>
</dbReference>
<reference evidence="2" key="2">
    <citation type="submission" date="2020-09" db="EMBL/GenBank/DDBJ databases">
        <authorList>
            <person name="Sun Q."/>
            <person name="Sedlacek I."/>
        </authorList>
    </citation>
    <scope>NUCLEOTIDE SEQUENCE</scope>
    <source>
        <strain evidence="2">CCM 7897</strain>
    </source>
</reference>
<dbReference type="AlphaFoldDB" id="A0A917C2K8"/>
<dbReference type="Proteomes" id="UP000606044">
    <property type="component" value="Unassembled WGS sequence"/>
</dbReference>
<comment type="caution">
    <text evidence="2">The sequence shown here is derived from an EMBL/GenBank/DDBJ whole genome shotgun (WGS) entry which is preliminary data.</text>
</comment>
<proteinExistence type="predicted"/>
<reference evidence="2" key="1">
    <citation type="journal article" date="2014" name="Int. J. Syst. Evol. Microbiol.">
        <title>Complete genome sequence of Corynebacterium casei LMG S-19264T (=DSM 44701T), isolated from a smear-ripened cheese.</title>
        <authorList>
            <consortium name="US DOE Joint Genome Institute (JGI-PGF)"/>
            <person name="Walter F."/>
            <person name="Albersmeier A."/>
            <person name="Kalinowski J."/>
            <person name="Ruckert C."/>
        </authorList>
    </citation>
    <scope>NUCLEOTIDE SEQUENCE</scope>
    <source>
        <strain evidence="2">CCM 7897</strain>
    </source>
</reference>
<feature type="domain" description="Isochorismatase-like" evidence="1">
    <location>
        <begin position="4"/>
        <end position="117"/>
    </location>
</feature>
<dbReference type="InterPro" id="IPR000868">
    <property type="entry name" value="Isochorismatase-like_dom"/>
</dbReference>
<name>A0A917C2K8_9HYPH</name>
<gene>
    <name evidence="2" type="ORF">GCM10007301_29230</name>
</gene>
<accession>A0A917C2K8</accession>
<dbReference type="SUPFAM" id="SSF52499">
    <property type="entry name" value="Isochorismatase-like hydrolases"/>
    <property type="match status" value="1"/>
</dbReference>
<sequence length="133" mass="14760">MPGRWRAYYQRWHAATLSEMDPRLVGLMPELERFVPPAKVVDKMTYSALGAPELMPLVTRSGCVIVSGAETDVCVLSSLMGLIDLGLRTIVVADAVCSSSDQGHEYLLTLFSERYALQVEVAEADDVIEAWRR</sequence>